<dbReference type="AlphaFoldDB" id="A0A836ZTN8"/>
<proteinExistence type="predicted"/>
<dbReference type="EMBL" id="AKBN01000588">
    <property type="protein sequence ID" value="KFA02242.1"/>
    <property type="molecule type" value="Genomic_DNA"/>
</dbReference>
<comment type="caution">
    <text evidence="1">The sequence shown here is derived from an EMBL/GenBank/DDBJ whole genome shotgun (WGS) entry which is preliminary data.</text>
</comment>
<sequence>MPAVRQLLEQRPTLLDDLGGLTQHHLHLARRHRPKQLDQDVVFVEASVRMSSGGDDDALWVDYRPQAWQPYVRNLQLHVLDSDHHSMLSSRHSATLSTLLHTAASEAARAVQAVEHAGHRAVASDGETEYA</sequence>
<reference evidence="1" key="1">
    <citation type="submission" date="2012-05" db="EMBL/GenBank/DDBJ databases">
        <authorList>
            <person name="Studholme D.J."/>
            <person name="Wasukira A."/>
            <person name="Grant M."/>
        </authorList>
    </citation>
    <scope>NUCLEOTIDE SEQUENCE [LARGE SCALE GENOMIC DNA]</scope>
    <source>
        <strain evidence="1">NCPPB 890</strain>
    </source>
</reference>
<keyword evidence="1" id="KW-0808">Transferase</keyword>
<evidence type="ECO:0000313" key="1">
    <source>
        <dbReference type="EMBL" id="KFA02242.1"/>
    </source>
</evidence>
<keyword evidence="1" id="KW-0032">Aminotransferase</keyword>
<accession>A0A836ZTN8</accession>
<dbReference type="InterPro" id="IPR029058">
    <property type="entry name" value="AB_hydrolase_fold"/>
</dbReference>
<protein>
    <submittedName>
        <fullName evidence="1">Aminotransferase</fullName>
    </submittedName>
</protein>
<name>A0A836ZTN8_XANVA</name>
<dbReference type="Gene3D" id="3.40.50.1820">
    <property type="entry name" value="alpha/beta hydrolase"/>
    <property type="match status" value="1"/>
</dbReference>
<dbReference type="GO" id="GO:0008483">
    <property type="term" value="F:transaminase activity"/>
    <property type="evidence" value="ECO:0007669"/>
    <property type="project" value="UniProtKB-KW"/>
</dbReference>
<dbReference type="SUPFAM" id="SSF53474">
    <property type="entry name" value="alpha/beta-Hydrolases"/>
    <property type="match status" value="1"/>
</dbReference>
<gene>
    <name evidence="1" type="ORF">A11K_0110785</name>
</gene>
<organism evidence="1">
    <name type="scientific">Xanthomonas vasicola pv. vasculorum NCPPB 890</name>
    <dbReference type="NCBI Taxonomy" id="1184265"/>
    <lineage>
        <taxon>Bacteria</taxon>
        <taxon>Pseudomonadati</taxon>
        <taxon>Pseudomonadota</taxon>
        <taxon>Gammaproteobacteria</taxon>
        <taxon>Lysobacterales</taxon>
        <taxon>Lysobacteraceae</taxon>
        <taxon>Xanthomonas</taxon>
    </lineage>
</organism>